<dbReference type="EMBL" id="JH600070">
    <property type="protein sequence ID" value="EIJ41747.1"/>
    <property type="molecule type" value="Genomic_DNA"/>
</dbReference>
<dbReference type="OrthoDB" id="975289at2"/>
<dbReference type="eggNOG" id="ENOG503085U">
    <property type="taxonomic scope" value="Bacteria"/>
</dbReference>
<dbReference type="RefSeq" id="WP_002683968.1">
    <property type="nucleotide sequence ID" value="NZ_JH600070.1"/>
</dbReference>
<organism evidence="1 2">
    <name type="scientific">Beggiatoa alba B18LD</name>
    <dbReference type="NCBI Taxonomy" id="395493"/>
    <lineage>
        <taxon>Bacteria</taxon>
        <taxon>Pseudomonadati</taxon>
        <taxon>Pseudomonadota</taxon>
        <taxon>Gammaproteobacteria</taxon>
        <taxon>Thiotrichales</taxon>
        <taxon>Thiotrichaceae</taxon>
        <taxon>Beggiatoa</taxon>
    </lineage>
</organism>
<name>I3CDQ4_9GAMM</name>
<accession>I3CDQ4</accession>
<dbReference type="HOGENOM" id="CLU_863146_0_0_6"/>
<sequence>MDKKLLDETLACMVQGKNHFSYGKDSYAIRLLEYAVGTGKKIADLKQTPYARLLNKPFVKPLLAQAGNGVLSRDLLALAQFQPLYAFLLTLGTWGGGSHRWQQTSRSGYNLVLQLNFSNQHAKPYERLVQPTRNAAFNYYSHPSLHRATAEGLFRETLAWARIDIDFATNEALIEEIQSDWIKRAHDMFESVSWSEEKAGRTRPQSIKSSKQDLRTYLEDVLKPYEELWDEAMLTAAITYIRDELGIKTIYYHDYTTGCQLKNCSPPRSLYTTLPRRFCFQQTENMPLFLQKDKHVQKIMRKLKTPQWFVLNF</sequence>
<gene>
    <name evidence="1" type="ORF">BegalDRAFT_0837</name>
</gene>
<evidence type="ECO:0000313" key="2">
    <source>
        <dbReference type="Proteomes" id="UP000005744"/>
    </source>
</evidence>
<reference evidence="1 2" key="1">
    <citation type="submission" date="2011-11" db="EMBL/GenBank/DDBJ databases">
        <title>Improved High-Quality Draft sequence of Beggiatoa alba B18lD.</title>
        <authorList>
            <consortium name="US DOE Joint Genome Institute"/>
            <person name="Lucas S."/>
            <person name="Han J."/>
            <person name="Lapidus A."/>
            <person name="Cheng J.-F."/>
            <person name="Goodwin L."/>
            <person name="Pitluck S."/>
            <person name="Peters L."/>
            <person name="Mikhailova N."/>
            <person name="Held B."/>
            <person name="Detter J.C."/>
            <person name="Han C."/>
            <person name="Tapia R."/>
            <person name="Land M."/>
            <person name="Hauser L."/>
            <person name="Kyrpides N."/>
            <person name="Ivanova N."/>
            <person name="Pagani I."/>
            <person name="Samuel K."/>
            <person name="Teske A."/>
            <person name="Mueller J."/>
            <person name="Woyke T."/>
        </authorList>
    </citation>
    <scope>NUCLEOTIDE SEQUENCE [LARGE SCALE GENOMIC DNA]</scope>
    <source>
        <strain evidence="1 2">B18LD</strain>
    </source>
</reference>
<dbReference type="Proteomes" id="UP000005744">
    <property type="component" value="Unassembled WGS sequence"/>
</dbReference>
<dbReference type="AlphaFoldDB" id="I3CDQ4"/>
<proteinExistence type="predicted"/>
<protein>
    <submittedName>
        <fullName evidence="1">Uncharacterized protein</fullName>
    </submittedName>
</protein>
<evidence type="ECO:0000313" key="1">
    <source>
        <dbReference type="EMBL" id="EIJ41747.1"/>
    </source>
</evidence>
<keyword evidence="2" id="KW-1185">Reference proteome</keyword>